<sequence>IGLEFELRMQEYIELIRSNRKSDAISYCRKHMKPWKDRHLKEISRASTLLVFSPDTQCSPYKKLFSPSRWEELAAYFRSAVYRLYGLPSQPHLHLLLQTGLTALKCTDCYSDDPAFRNRDCPVCQRDAMGFLAEDLPLNQHANSLLVCGISGQKMDEDNPPMRLPNGNVYSYNALKEIMAANNAIVCPRTGEKYALADCQRLFIC</sequence>
<organism evidence="1 2">
    <name type="scientific">Spiromyces aspiralis</name>
    <dbReference type="NCBI Taxonomy" id="68401"/>
    <lineage>
        <taxon>Eukaryota</taxon>
        <taxon>Fungi</taxon>
        <taxon>Fungi incertae sedis</taxon>
        <taxon>Zoopagomycota</taxon>
        <taxon>Kickxellomycotina</taxon>
        <taxon>Kickxellomycetes</taxon>
        <taxon>Kickxellales</taxon>
        <taxon>Kickxellaceae</taxon>
        <taxon>Spiromyces</taxon>
    </lineage>
</organism>
<protein>
    <submittedName>
        <fullName evidence="1">GID complex subunit containing RING finger motif</fullName>
    </submittedName>
</protein>
<keyword evidence="2" id="KW-1185">Reference proteome</keyword>
<gene>
    <name evidence="1" type="primary">FYV10_1</name>
    <name evidence="1" type="ORF">EV182_002476</name>
</gene>
<proteinExistence type="predicted"/>
<dbReference type="EMBL" id="JAMZIH010005657">
    <property type="protein sequence ID" value="KAJ1674830.1"/>
    <property type="molecule type" value="Genomic_DNA"/>
</dbReference>
<name>A0ACC1HHJ8_9FUNG</name>
<evidence type="ECO:0000313" key="2">
    <source>
        <dbReference type="Proteomes" id="UP001145114"/>
    </source>
</evidence>
<dbReference type="Proteomes" id="UP001145114">
    <property type="component" value="Unassembled WGS sequence"/>
</dbReference>
<reference evidence="1" key="1">
    <citation type="submission" date="2022-06" db="EMBL/GenBank/DDBJ databases">
        <title>Phylogenomic reconstructions and comparative analyses of Kickxellomycotina fungi.</title>
        <authorList>
            <person name="Reynolds N.K."/>
            <person name="Stajich J.E."/>
            <person name="Barry K."/>
            <person name="Grigoriev I.V."/>
            <person name="Crous P."/>
            <person name="Smith M.E."/>
        </authorList>
    </citation>
    <scope>NUCLEOTIDE SEQUENCE</scope>
    <source>
        <strain evidence="1">RSA 2271</strain>
    </source>
</reference>
<comment type="caution">
    <text evidence="1">The sequence shown here is derived from an EMBL/GenBank/DDBJ whole genome shotgun (WGS) entry which is preliminary data.</text>
</comment>
<accession>A0ACC1HHJ8</accession>
<feature type="non-terminal residue" evidence="1">
    <location>
        <position position="1"/>
    </location>
</feature>
<evidence type="ECO:0000313" key="1">
    <source>
        <dbReference type="EMBL" id="KAJ1674830.1"/>
    </source>
</evidence>